<keyword evidence="1" id="KW-0862">Zinc</keyword>
<feature type="region of interest" description="Disordered" evidence="2">
    <location>
        <begin position="396"/>
        <end position="415"/>
    </location>
</feature>
<feature type="compositionally biased region" description="Polar residues" evidence="2">
    <location>
        <begin position="142"/>
        <end position="168"/>
    </location>
</feature>
<dbReference type="InterPro" id="IPR001878">
    <property type="entry name" value="Znf_CCHC"/>
</dbReference>
<organism evidence="4 5">
    <name type="scientific">Araneus ventricosus</name>
    <name type="common">Orbweaver spider</name>
    <name type="synonym">Epeira ventricosa</name>
    <dbReference type="NCBI Taxonomy" id="182803"/>
    <lineage>
        <taxon>Eukaryota</taxon>
        <taxon>Metazoa</taxon>
        <taxon>Ecdysozoa</taxon>
        <taxon>Arthropoda</taxon>
        <taxon>Chelicerata</taxon>
        <taxon>Arachnida</taxon>
        <taxon>Araneae</taxon>
        <taxon>Araneomorphae</taxon>
        <taxon>Entelegynae</taxon>
        <taxon>Araneoidea</taxon>
        <taxon>Araneidae</taxon>
        <taxon>Araneus</taxon>
    </lineage>
</organism>
<dbReference type="GO" id="GO:0003676">
    <property type="term" value="F:nucleic acid binding"/>
    <property type="evidence" value="ECO:0007669"/>
    <property type="project" value="InterPro"/>
</dbReference>
<protein>
    <recommendedName>
        <fullName evidence="3">CCHC-type domain-containing protein</fullName>
    </recommendedName>
</protein>
<feature type="region of interest" description="Disordered" evidence="2">
    <location>
        <begin position="25"/>
        <end position="84"/>
    </location>
</feature>
<dbReference type="GO" id="GO:0008270">
    <property type="term" value="F:zinc ion binding"/>
    <property type="evidence" value="ECO:0007669"/>
    <property type="project" value="UniProtKB-KW"/>
</dbReference>
<comment type="caution">
    <text evidence="4">The sequence shown here is derived from an EMBL/GenBank/DDBJ whole genome shotgun (WGS) entry which is preliminary data.</text>
</comment>
<dbReference type="Proteomes" id="UP000499080">
    <property type="component" value="Unassembled WGS sequence"/>
</dbReference>
<feature type="compositionally biased region" description="Low complexity" evidence="2">
    <location>
        <begin position="74"/>
        <end position="84"/>
    </location>
</feature>
<accession>A0A4Y2B5T8</accession>
<evidence type="ECO:0000259" key="3">
    <source>
        <dbReference type="PROSITE" id="PS50158"/>
    </source>
</evidence>
<name>A0A4Y2B5T8_ARAVE</name>
<gene>
    <name evidence="4" type="ORF">AVEN_118322_1</name>
</gene>
<dbReference type="EMBL" id="BGPR01000053">
    <property type="protein sequence ID" value="GBL87368.1"/>
    <property type="molecule type" value="Genomic_DNA"/>
</dbReference>
<keyword evidence="5" id="KW-1185">Reference proteome</keyword>
<evidence type="ECO:0000313" key="5">
    <source>
        <dbReference type="Proteomes" id="UP000499080"/>
    </source>
</evidence>
<feature type="domain" description="CCHC-type" evidence="3">
    <location>
        <begin position="592"/>
        <end position="606"/>
    </location>
</feature>
<dbReference type="OrthoDB" id="4230923at2759"/>
<evidence type="ECO:0000256" key="1">
    <source>
        <dbReference type="PROSITE-ProRule" id="PRU00047"/>
    </source>
</evidence>
<dbReference type="AlphaFoldDB" id="A0A4Y2B5T8"/>
<keyword evidence="1" id="KW-0479">Metal-binding</keyword>
<dbReference type="PROSITE" id="PS50158">
    <property type="entry name" value="ZF_CCHC"/>
    <property type="match status" value="1"/>
</dbReference>
<feature type="region of interest" description="Disordered" evidence="2">
    <location>
        <begin position="142"/>
        <end position="236"/>
    </location>
</feature>
<reference evidence="4 5" key="1">
    <citation type="journal article" date="2019" name="Sci. Rep.">
        <title>Orb-weaving spider Araneus ventricosus genome elucidates the spidroin gene catalogue.</title>
        <authorList>
            <person name="Kono N."/>
            <person name="Nakamura H."/>
            <person name="Ohtoshi R."/>
            <person name="Moran D.A.P."/>
            <person name="Shinohara A."/>
            <person name="Yoshida Y."/>
            <person name="Fujiwara M."/>
            <person name="Mori M."/>
            <person name="Tomita M."/>
            <person name="Arakawa K."/>
        </authorList>
    </citation>
    <scope>NUCLEOTIDE SEQUENCE [LARGE SCALE GENOMIC DNA]</scope>
</reference>
<evidence type="ECO:0000256" key="2">
    <source>
        <dbReference type="SAM" id="MobiDB-lite"/>
    </source>
</evidence>
<sequence length="677" mass="73701">MATTEANMDMALNVQSNASLTVVDELSPKPATTGPGKGALSAKLNRKSNLKVPRDKQGQPRPFGTNIEPPLVHSPSASTTWADSSASVNPHMIAPGTEGYMELTHTTPLEGTSIGFSAPLENTESGNGFFQTIADHQSLDTMSDDTLGSDSFQETFSTPQFQPTSCNRDSFLKDPPESSLQFVIGTPPAPKEETSGARRKRRSMARHTESGSKQKKGSQGNGAVHTPQPKPKLKKGEHKLFANFYRTRSSPLVPDSPFSSSVGKASYQGEVPPTPSRLLPPTANINVQLHMQYILSTRKVDADTADCLMDFAGLLDQLLGTLRQELAVGQPERAQPPVFSGPRATPAPFPVSTPLQGIEPLPSAAIPQPSLGQNPPPPSTWATVTAKKKSSLAKSLAPKVTGPVQRSAAPPTPVVSLPSRPSLPVVLVHPLGDPPVAVPVLKSKLESSISPHQLGVKVIACQPAAGNGLLIRTETAEMAQTITSAINSHGELSGICRAREPSKRVPQILVYDVPPTSDTRDLEEARFIEKLRSSNDLPEGDIRVLFRKKGRGSSHHWVLSMAPAVFRHLPARGRLHWGFGSLKFREFFEPTRCYKCHRFGHVRQNCTVQQDLCSRCPGEHNFKDCPRDTPVCRRCREYNTRNRNGPRVSIYHSALSERCPIYLRECEALRTNTHYAT</sequence>
<keyword evidence="1" id="KW-0863">Zinc-finger</keyword>
<evidence type="ECO:0000313" key="4">
    <source>
        <dbReference type="EMBL" id="GBL87368.1"/>
    </source>
</evidence>
<proteinExistence type="predicted"/>